<organism evidence="1">
    <name type="scientific">Anguilla anguilla</name>
    <name type="common">European freshwater eel</name>
    <name type="synonym">Muraena anguilla</name>
    <dbReference type="NCBI Taxonomy" id="7936"/>
    <lineage>
        <taxon>Eukaryota</taxon>
        <taxon>Metazoa</taxon>
        <taxon>Chordata</taxon>
        <taxon>Craniata</taxon>
        <taxon>Vertebrata</taxon>
        <taxon>Euteleostomi</taxon>
        <taxon>Actinopterygii</taxon>
        <taxon>Neopterygii</taxon>
        <taxon>Teleostei</taxon>
        <taxon>Anguilliformes</taxon>
        <taxon>Anguillidae</taxon>
        <taxon>Anguilla</taxon>
    </lineage>
</organism>
<evidence type="ECO:0000313" key="1">
    <source>
        <dbReference type="EMBL" id="JAH49382.1"/>
    </source>
</evidence>
<reference evidence="1" key="2">
    <citation type="journal article" date="2015" name="Fish Shellfish Immunol.">
        <title>Early steps in the European eel (Anguilla anguilla)-Vibrio vulnificus interaction in the gills: Role of the RtxA13 toxin.</title>
        <authorList>
            <person name="Callol A."/>
            <person name="Pajuelo D."/>
            <person name="Ebbesson L."/>
            <person name="Teles M."/>
            <person name="MacKenzie S."/>
            <person name="Amaro C."/>
        </authorList>
    </citation>
    <scope>NUCLEOTIDE SEQUENCE</scope>
</reference>
<proteinExistence type="predicted"/>
<reference evidence="1" key="1">
    <citation type="submission" date="2014-11" db="EMBL/GenBank/DDBJ databases">
        <authorList>
            <person name="Amaro Gonzalez C."/>
        </authorList>
    </citation>
    <scope>NUCLEOTIDE SEQUENCE</scope>
</reference>
<sequence length="19" mass="2339">MEAAWCRHLRAFSYSLLRQ</sequence>
<protein>
    <submittedName>
        <fullName evidence="1">Uncharacterized protein</fullName>
    </submittedName>
</protein>
<name>A0A0E9T7J9_ANGAN</name>
<dbReference type="EMBL" id="GBXM01059195">
    <property type="protein sequence ID" value="JAH49382.1"/>
    <property type="molecule type" value="Transcribed_RNA"/>
</dbReference>
<dbReference type="AlphaFoldDB" id="A0A0E9T7J9"/>
<accession>A0A0E9T7J9</accession>